<protein>
    <submittedName>
        <fullName evidence="1">Uncharacterized protein</fullName>
    </submittedName>
</protein>
<dbReference type="AlphaFoldDB" id="G5SWV4"/>
<dbReference type="Proteomes" id="UP000003598">
    <property type="component" value="Unassembled WGS sequence"/>
</dbReference>
<dbReference type="STRING" id="762968.HMPREF9441_03877"/>
<reference evidence="1 2" key="1">
    <citation type="submission" date="2011-03" db="EMBL/GenBank/DDBJ databases">
        <authorList>
            <person name="Weinstock G."/>
            <person name="Sodergren E."/>
            <person name="Clifton S."/>
            <person name="Fulton L."/>
            <person name="Fulton B."/>
            <person name="Courtney L."/>
            <person name="Fronick C."/>
            <person name="Harrison M."/>
            <person name="Strong C."/>
            <person name="Farmer C."/>
            <person name="Delahaunty K."/>
            <person name="Markovic C."/>
            <person name="Hall O."/>
            <person name="Minx P."/>
            <person name="Tomlinson C."/>
            <person name="Mitreva M."/>
            <person name="Hou S."/>
            <person name="Chen J."/>
            <person name="Wollam A."/>
            <person name="Pepin K.H."/>
            <person name="Johnson M."/>
            <person name="Bhonagiri V."/>
            <person name="Zhang X."/>
            <person name="Suruliraj S."/>
            <person name="Warren W."/>
            <person name="Chinwalla A."/>
            <person name="Mardis E.R."/>
            <person name="Wilson R.K."/>
        </authorList>
    </citation>
    <scope>NUCLEOTIDE SEQUENCE [LARGE SCALE GENOMIC DNA]</scope>
    <source>
        <strain evidence="1 2">YIT 11840</strain>
    </source>
</reference>
<evidence type="ECO:0000313" key="2">
    <source>
        <dbReference type="Proteomes" id="UP000003598"/>
    </source>
</evidence>
<keyword evidence="2" id="KW-1185">Reference proteome</keyword>
<proteinExistence type="predicted"/>
<name>G5SWV4_9BACT</name>
<accession>G5SWV4</accession>
<gene>
    <name evidence="1" type="ORF">HMPREF9441_03877</name>
</gene>
<comment type="caution">
    <text evidence="1">The sequence shown here is derived from an EMBL/GenBank/DDBJ whole genome shotgun (WGS) entry which is preliminary data.</text>
</comment>
<dbReference type="EMBL" id="AFFY01000098">
    <property type="protein sequence ID" value="EHG98335.1"/>
    <property type="molecule type" value="Genomic_DNA"/>
</dbReference>
<dbReference type="HOGENOM" id="CLU_3155845_0_0_10"/>
<evidence type="ECO:0000313" key="1">
    <source>
        <dbReference type="EMBL" id="EHG98335.1"/>
    </source>
</evidence>
<sequence>MIVLRAFCTMGYMGQNTMALIWQLENWHGFFSPHIVVTGENAYICAYI</sequence>
<organism evidence="1 2">
    <name type="scientific">Paraprevotella clara YIT 11840</name>
    <dbReference type="NCBI Taxonomy" id="762968"/>
    <lineage>
        <taxon>Bacteria</taxon>
        <taxon>Pseudomonadati</taxon>
        <taxon>Bacteroidota</taxon>
        <taxon>Bacteroidia</taxon>
        <taxon>Bacteroidales</taxon>
        <taxon>Prevotellaceae</taxon>
        <taxon>Paraprevotella</taxon>
    </lineage>
</organism>